<organism evidence="2 3">
    <name type="scientific">Actinomortierella ambigua</name>
    <dbReference type="NCBI Taxonomy" id="1343610"/>
    <lineage>
        <taxon>Eukaryota</taxon>
        <taxon>Fungi</taxon>
        <taxon>Fungi incertae sedis</taxon>
        <taxon>Mucoromycota</taxon>
        <taxon>Mortierellomycotina</taxon>
        <taxon>Mortierellomycetes</taxon>
        <taxon>Mortierellales</taxon>
        <taxon>Mortierellaceae</taxon>
        <taxon>Actinomortierella</taxon>
    </lineage>
</organism>
<dbReference type="Gene3D" id="2.70.50.70">
    <property type="match status" value="1"/>
</dbReference>
<evidence type="ECO:0000313" key="3">
    <source>
        <dbReference type="Proteomes" id="UP000807716"/>
    </source>
</evidence>
<reference evidence="2" key="1">
    <citation type="journal article" date="2020" name="Fungal Divers.">
        <title>Resolving the Mortierellaceae phylogeny through synthesis of multi-gene phylogenetics and phylogenomics.</title>
        <authorList>
            <person name="Vandepol N."/>
            <person name="Liber J."/>
            <person name="Desiro A."/>
            <person name="Na H."/>
            <person name="Kennedy M."/>
            <person name="Barry K."/>
            <person name="Grigoriev I.V."/>
            <person name="Miller A.N."/>
            <person name="O'Donnell K."/>
            <person name="Stajich J.E."/>
            <person name="Bonito G."/>
        </authorList>
    </citation>
    <scope>NUCLEOTIDE SEQUENCE</scope>
    <source>
        <strain evidence="2">BC1065</strain>
    </source>
</reference>
<name>A0A9P6TXI9_9FUNG</name>
<feature type="region of interest" description="Disordered" evidence="1">
    <location>
        <begin position="29"/>
        <end position="51"/>
    </location>
</feature>
<dbReference type="OrthoDB" id="2342176at2759"/>
<dbReference type="Proteomes" id="UP000807716">
    <property type="component" value="Unassembled WGS sequence"/>
</dbReference>
<accession>A0A9P6TXI9</accession>
<feature type="non-terminal residue" evidence="2">
    <location>
        <position position="130"/>
    </location>
</feature>
<keyword evidence="3" id="KW-1185">Reference proteome</keyword>
<evidence type="ECO:0000313" key="2">
    <source>
        <dbReference type="EMBL" id="KAG0250269.1"/>
    </source>
</evidence>
<proteinExistence type="predicted"/>
<sequence>FPTTSRASQSIDFKFDIGASHGGEDCQLTLSYDGGKEPRSGLTSKRSSNSAVGNRELCSNCVDMQMKGTKGGAPTGKGPVIINYDPKSQRVGEFSGANNKGGRKLLSLPSRKSYTFHALPSLKWLSSHSI</sequence>
<protein>
    <submittedName>
        <fullName evidence="2">Uncharacterized protein</fullName>
    </submittedName>
</protein>
<dbReference type="EMBL" id="JAAAJB010000878">
    <property type="protein sequence ID" value="KAG0250269.1"/>
    <property type="molecule type" value="Genomic_DNA"/>
</dbReference>
<dbReference type="AlphaFoldDB" id="A0A9P6TXI9"/>
<comment type="caution">
    <text evidence="2">The sequence shown here is derived from an EMBL/GenBank/DDBJ whole genome shotgun (WGS) entry which is preliminary data.</text>
</comment>
<feature type="compositionally biased region" description="Polar residues" evidence="1">
    <location>
        <begin position="41"/>
        <end position="51"/>
    </location>
</feature>
<evidence type="ECO:0000256" key="1">
    <source>
        <dbReference type="SAM" id="MobiDB-lite"/>
    </source>
</evidence>
<gene>
    <name evidence="2" type="ORF">DFQ27_009477</name>
</gene>